<dbReference type="InterPro" id="IPR051554">
    <property type="entry name" value="Acetyltransferase_Eis"/>
</dbReference>
<dbReference type="EMBL" id="JBHTBW010000004">
    <property type="protein sequence ID" value="MFC7439796.1"/>
    <property type="molecule type" value="Genomic_DNA"/>
</dbReference>
<evidence type="ECO:0000259" key="1">
    <source>
        <dbReference type="PROSITE" id="PS51186"/>
    </source>
</evidence>
<dbReference type="PANTHER" id="PTHR37817:SF1">
    <property type="entry name" value="N-ACETYLTRANSFERASE EIS"/>
    <property type="match status" value="1"/>
</dbReference>
<dbReference type="Proteomes" id="UP001596500">
    <property type="component" value="Unassembled WGS sequence"/>
</dbReference>
<dbReference type="InterPro" id="IPR016181">
    <property type="entry name" value="Acyl_CoA_acyltransferase"/>
</dbReference>
<dbReference type="CDD" id="cd04301">
    <property type="entry name" value="NAT_SF"/>
    <property type="match status" value="1"/>
</dbReference>
<dbReference type="Gene3D" id="3.40.630.30">
    <property type="match status" value="2"/>
</dbReference>
<dbReference type="SUPFAM" id="SSF55718">
    <property type="entry name" value="SCP-like"/>
    <property type="match status" value="1"/>
</dbReference>
<proteinExistence type="predicted"/>
<dbReference type="InterPro" id="IPR036527">
    <property type="entry name" value="SCP2_sterol-bd_dom_sf"/>
</dbReference>
<dbReference type="InterPro" id="IPR041380">
    <property type="entry name" value="Acetyltransf_17"/>
</dbReference>
<dbReference type="InterPro" id="IPR000182">
    <property type="entry name" value="GNAT_dom"/>
</dbReference>
<evidence type="ECO:0000313" key="2">
    <source>
        <dbReference type="EMBL" id="MFC7439796.1"/>
    </source>
</evidence>
<dbReference type="EC" id="2.3.1.-" evidence="2"/>
<reference evidence="3" key="1">
    <citation type="journal article" date="2019" name="Int. J. Syst. Evol. Microbiol.">
        <title>The Global Catalogue of Microorganisms (GCM) 10K type strain sequencing project: providing services to taxonomists for standard genome sequencing and annotation.</title>
        <authorList>
            <consortium name="The Broad Institute Genomics Platform"/>
            <consortium name="The Broad Institute Genome Sequencing Center for Infectious Disease"/>
            <person name="Wu L."/>
            <person name="Ma J."/>
        </authorList>
    </citation>
    <scope>NUCLEOTIDE SEQUENCE [LARGE SCALE GENOMIC DNA]</scope>
    <source>
        <strain evidence="3">CGMCC 1.12942</strain>
    </source>
</reference>
<organism evidence="2 3">
    <name type="scientific">Laceyella putida</name>
    <dbReference type="NCBI Taxonomy" id="110101"/>
    <lineage>
        <taxon>Bacteria</taxon>
        <taxon>Bacillati</taxon>
        <taxon>Bacillota</taxon>
        <taxon>Bacilli</taxon>
        <taxon>Bacillales</taxon>
        <taxon>Thermoactinomycetaceae</taxon>
        <taxon>Laceyella</taxon>
    </lineage>
</organism>
<gene>
    <name evidence="2" type="primary">eis</name>
    <name evidence="2" type="ORF">ACFQNG_01270</name>
</gene>
<keyword evidence="3" id="KW-1185">Reference proteome</keyword>
<accession>A0ABW2RFR4</accession>
<dbReference type="RefSeq" id="WP_379862981.1">
    <property type="nucleotide sequence ID" value="NZ_JBHTBW010000004.1"/>
</dbReference>
<feature type="domain" description="N-acetyltransferase" evidence="1">
    <location>
        <begin position="2"/>
        <end position="157"/>
    </location>
</feature>
<dbReference type="Pfam" id="PF13530">
    <property type="entry name" value="SCP2_2"/>
    <property type="match status" value="1"/>
</dbReference>
<keyword evidence="2" id="KW-0012">Acyltransferase</keyword>
<name>A0ABW2RFR4_9BACL</name>
<dbReference type="PANTHER" id="PTHR37817">
    <property type="entry name" value="N-ACETYLTRANSFERASE EIS"/>
    <property type="match status" value="1"/>
</dbReference>
<dbReference type="Pfam" id="PF13527">
    <property type="entry name" value="Acetyltransf_9"/>
    <property type="match status" value="1"/>
</dbReference>
<protein>
    <submittedName>
        <fullName evidence="2">Enhanced intracellular survival protein Eis</fullName>
        <ecNumber evidence="2">2.3.1.-</ecNumber>
    </submittedName>
</protein>
<dbReference type="PROSITE" id="PS51186">
    <property type="entry name" value="GNAT"/>
    <property type="match status" value="1"/>
</dbReference>
<evidence type="ECO:0000313" key="3">
    <source>
        <dbReference type="Proteomes" id="UP001596500"/>
    </source>
</evidence>
<dbReference type="Pfam" id="PF17668">
    <property type="entry name" value="Acetyltransf_17"/>
    <property type="match status" value="1"/>
</dbReference>
<sequence>MNEIRSITPNEIDALISLIANAYPSFDATREETVQPFRKQVLASIKDPGPSRFYAYYRDEQMVGGMRLYDYTVNWHGSKLLAGGVGSVAVDLLHKKEKIAKELLTFFLRHYRGQGAHIAFLYSFRPDFYKRMGFGFGTTWYEYRIQPASIPKGQGKEQLTYLTEADIPQLRECYQRVMEKTHGMIEISDQDIKRWFTDKKNRIVGYKRGHLIHGYMTFQFQNNHPKNAFHNDLHVKEWIAEEPAVHQAFFAFLHSQADQFQRVVFYVQDREFYHLFDDPRNGTYNMIPPLSHEMHTTGAGLMVRILNAKRALTTPAIYPFGKVNAVFTFHIRDSFLTENEQRFTIQFAEGKPTLSNHKGEAPVVHMDISDLSALLYGAVSLDTLLTYGQVTVSEPAATQALLALFPKVATPVCTTFF</sequence>
<dbReference type="SUPFAM" id="SSF55729">
    <property type="entry name" value="Acyl-CoA N-acyltransferases (Nat)"/>
    <property type="match status" value="1"/>
</dbReference>
<dbReference type="Gene3D" id="3.30.1050.10">
    <property type="entry name" value="SCP2 sterol-binding domain"/>
    <property type="match status" value="1"/>
</dbReference>
<dbReference type="GO" id="GO:0016746">
    <property type="term" value="F:acyltransferase activity"/>
    <property type="evidence" value="ECO:0007669"/>
    <property type="project" value="UniProtKB-KW"/>
</dbReference>
<comment type="caution">
    <text evidence="2">The sequence shown here is derived from an EMBL/GenBank/DDBJ whole genome shotgun (WGS) entry which is preliminary data.</text>
</comment>
<dbReference type="InterPro" id="IPR025559">
    <property type="entry name" value="Eis_dom"/>
</dbReference>
<keyword evidence="2" id="KW-0808">Transferase</keyword>